<reference evidence="1" key="1">
    <citation type="submission" date="2014-07" db="EMBL/GenBank/DDBJ databases">
        <title>Identification of a novel salt tolerance gene in wild soybean by whole-genome sequencing.</title>
        <authorList>
            <person name="Lam H.-M."/>
            <person name="Qi X."/>
            <person name="Li M.-W."/>
            <person name="Liu X."/>
            <person name="Xie M."/>
            <person name="Ni M."/>
            <person name="Xu X."/>
        </authorList>
    </citation>
    <scope>NUCLEOTIDE SEQUENCE [LARGE SCALE GENOMIC DNA]</scope>
    <source>
        <tissue evidence="1">Root</tissue>
    </source>
</reference>
<sequence length="67" mass="7588">MEEEQFTEIRSPIHGDGPDSFSIICFGLASLVDDVYWIVLNNRTFFGARVAILGDCKRLFLDKTSCE</sequence>
<accession>A0A0B2QP05</accession>
<evidence type="ECO:0000313" key="1">
    <source>
        <dbReference type="EMBL" id="KHN23160.1"/>
    </source>
</evidence>
<dbReference type="Proteomes" id="UP000053555">
    <property type="component" value="Unassembled WGS sequence"/>
</dbReference>
<protein>
    <submittedName>
        <fullName evidence="1">Uncharacterized protein</fullName>
    </submittedName>
</protein>
<organism evidence="1">
    <name type="scientific">Glycine soja</name>
    <name type="common">Wild soybean</name>
    <dbReference type="NCBI Taxonomy" id="3848"/>
    <lineage>
        <taxon>Eukaryota</taxon>
        <taxon>Viridiplantae</taxon>
        <taxon>Streptophyta</taxon>
        <taxon>Embryophyta</taxon>
        <taxon>Tracheophyta</taxon>
        <taxon>Spermatophyta</taxon>
        <taxon>Magnoliopsida</taxon>
        <taxon>eudicotyledons</taxon>
        <taxon>Gunneridae</taxon>
        <taxon>Pentapetalae</taxon>
        <taxon>rosids</taxon>
        <taxon>fabids</taxon>
        <taxon>Fabales</taxon>
        <taxon>Fabaceae</taxon>
        <taxon>Papilionoideae</taxon>
        <taxon>50 kb inversion clade</taxon>
        <taxon>NPAAA clade</taxon>
        <taxon>indigoferoid/millettioid clade</taxon>
        <taxon>Phaseoleae</taxon>
        <taxon>Glycine</taxon>
        <taxon>Glycine subgen. Soja</taxon>
    </lineage>
</organism>
<gene>
    <name evidence="1" type="ORF">glysoja_030220</name>
</gene>
<dbReference type="EMBL" id="KN656547">
    <property type="protein sequence ID" value="KHN23160.1"/>
    <property type="molecule type" value="Genomic_DNA"/>
</dbReference>
<name>A0A0B2QP05_GLYSO</name>
<dbReference type="AlphaFoldDB" id="A0A0B2QP05"/>
<proteinExistence type="predicted"/>